<proteinExistence type="predicted"/>
<dbReference type="Proteomes" id="UP000886998">
    <property type="component" value="Unassembled WGS sequence"/>
</dbReference>
<organism evidence="1 2">
    <name type="scientific">Trichonephila inaurata madagascariensis</name>
    <dbReference type="NCBI Taxonomy" id="2747483"/>
    <lineage>
        <taxon>Eukaryota</taxon>
        <taxon>Metazoa</taxon>
        <taxon>Ecdysozoa</taxon>
        <taxon>Arthropoda</taxon>
        <taxon>Chelicerata</taxon>
        <taxon>Arachnida</taxon>
        <taxon>Araneae</taxon>
        <taxon>Araneomorphae</taxon>
        <taxon>Entelegynae</taxon>
        <taxon>Araneoidea</taxon>
        <taxon>Nephilidae</taxon>
        <taxon>Trichonephila</taxon>
        <taxon>Trichonephila inaurata</taxon>
    </lineage>
</organism>
<sequence>MVTIDTIGTDDLETGRSATRFNAKECWNGTPQVAPVLQIKGSPTENQIYLWTDSSIVLAWAKKPLAELKKFVRNWVNITQELTENNFWKRMNSENNPADILSRGISPNKIQHCELWWFGTPFLHQYKELEPYDITDLEGDDLFLQKLKEKNY</sequence>
<evidence type="ECO:0000313" key="2">
    <source>
        <dbReference type="Proteomes" id="UP000886998"/>
    </source>
</evidence>
<name>A0A8X6YP31_9ARAC</name>
<comment type="caution">
    <text evidence="1">The sequence shown here is derived from an EMBL/GenBank/DDBJ whole genome shotgun (WGS) entry which is preliminary data.</text>
</comment>
<protein>
    <submittedName>
        <fullName evidence="1">Integrase catalytic domain-containing protein</fullName>
    </submittedName>
</protein>
<dbReference type="PANTHER" id="PTHR22955:SF77">
    <property type="entry name" value="ASPARTIC PUTATIVE DOMAIN-CONTAINING PROTEIN-RELATED"/>
    <property type="match status" value="1"/>
</dbReference>
<keyword evidence="2" id="KW-1185">Reference proteome</keyword>
<dbReference type="AlphaFoldDB" id="A0A8X6YP31"/>
<evidence type="ECO:0000313" key="1">
    <source>
        <dbReference type="EMBL" id="GFY76555.1"/>
    </source>
</evidence>
<reference evidence="1" key="1">
    <citation type="submission" date="2020-08" db="EMBL/GenBank/DDBJ databases">
        <title>Multicomponent nature underlies the extraordinary mechanical properties of spider dragline silk.</title>
        <authorList>
            <person name="Kono N."/>
            <person name="Nakamura H."/>
            <person name="Mori M."/>
            <person name="Yoshida Y."/>
            <person name="Ohtoshi R."/>
            <person name="Malay A.D."/>
            <person name="Moran D.A.P."/>
            <person name="Tomita M."/>
            <person name="Numata K."/>
            <person name="Arakawa K."/>
        </authorList>
    </citation>
    <scope>NUCLEOTIDE SEQUENCE</scope>
</reference>
<dbReference type="EMBL" id="BMAV01022016">
    <property type="protein sequence ID" value="GFY76555.1"/>
    <property type="molecule type" value="Genomic_DNA"/>
</dbReference>
<accession>A0A8X6YP31</accession>
<dbReference type="PANTHER" id="PTHR22955">
    <property type="entry name" value="RETROTRANSPOSON"/>
    <property type="match status" value="1"/>
</dbReference>
<dbReference type="OrthoDB" id="8058662at2759"/>
<gene>
    <name evidence="1" type="primary">AVEN_227526_1</name>
    <name evidence="1" type="ORF">TNIN_187531</name>
</gene>